<dbReference type="Proteomes" id="UP001596435">
    <property type="component" value="Unassembled WGS sequence"/>
</dbReference>
<name>A0ABW2FSS0_9ACTN</name>
<evidence type="ECO:0000313" key="4">
    <source>
        <dbReference type="Proteomes" id="UP001596435"/>
    </source>
</evidence>
<evidence type="ECO:0000313" key="3">
    <source>
        <dbReference type="EMBL" id="MFC7180320.1"/>
    </source>
</evidence>
<proteinExistence type="predicted"/>
<protein>
    <submittedName>
        <fullName evidence="3">Transglycosylase SLT domain-containing protein</fullName>
    </submittedName>
</protein>
<dbReference type="InterPro" id="IPR008258">
    <property type="entry name" value="Transglycosylase_SLT_dom_1"/>
</dbReference>
<dbReference type="RefSeq" id="WP_345705027.1">
    <property type="nucleotide sequence ID" value="NZ_BAABKV010000001.1"/>
</dbReference>
<sequence>MRTRAALVTAAAGLAAVGAAVAPAATASAASLSPQSIAAQVVPANQLASFNQIISHESGWNVHATNASSGAYGLGQALPGSKMASAGADWKTNPKTQIKWAYDYMNSRYGSPNAAWSFWQNHHWY</sequence>
<feature type="chain" id="PRO_5047108044" evidence="1">
    <location>
        <begin position="30"/>
        <end position="125"/>
    </location>
</feature>
<evidence type="ECO:0000259" key="2">
    <source>
        <dbReference type="Pfam" id="PF01464"/>
    </source>
</evidence>
<comment type="caution">
    <text evidence="3">The sequence shown here is derived from an EMBL/GenBank/DDBJ whole genome shotgun (WGS) entry which is preliminary data.</text>
</comment>
<dbReference type="Gene3D" id="1.10.530.10">
    <property type="match status" value="1"/>
</dbReference>
<gene>
    <name evidence="3" type="ORF">ACFQMG_12220</name>
</gene>
<organism evidence="3 4">
    <name type="scientific">Kitasatospora paranensis</name>
    <dbReference type="NCBI Taxonomy" id="258053"/>
    <lineage>
        <taxon>Bacteria</taxon>
        <taxon>Bacillati</taxon>
        <taxon>Actinomycetota</taxon>
        <taxon>Actinomycetes</taxon>
        <taxon>Kitasatosporales</taxon>
        <taxon>Streptomycetaceae</taxon>
        <taxon>Kitasatospora</taxon>
    </lineage>
</organism>
<evidence type="ECO:0000256" key="1">
    <source>
        <dbReference type="SAM" id="SignalP"/>
    </source>
</evidence>
<dbReference type="Pfam" id="PF01464">
    <property type="entry name" value="SLT"/>
    <property type="match status" value="1"/>
</dbReference>
<feature type="domain" description="Transglycosylase SLT" evidence="2">
    <location>
        <begin position="46"/>
        <end position="116"/>
    </location>
</feature>
<dbReference type="EMBL" id="JBHTAJ010000018">
    <property type="protein sequence ID" value="MFC7180320.1"/>
    <property type="molecule type" value="Genomic_DNA"/>
</dbReference>
<dbReference type="SUPFAM" id="SSF53955">
    <property type="entry name" value="Lysozyme-like"/>
    <property type="match status" value="1"/>
</dbReference>
<keyword evidence="4" id="KW-1185">Reference proteome</keyword>
<keyword evidence="1" id="KW-0732">Signal</keyword>
<reference evidence="4" key="1">
    <citation type="journal article" date="2019" name="Int. J. Syst. Evol. Microbiol.">
        <title>The Global Catalogue of Microorganisms (GCM) 10K type strain sequencing project: providing services to taxonomists for standard genome sequencing and annotation.</title>
        <authorList>
            <consortium name="The Broad Institute Genomics Platform"/>
            <consortium name="The Broad Institute Genome Sequencing Center for Infectious Disease"/>
            <person name="Wu L."/>
            <person name="Ma J."/>
        </authorList>
    </citation>
    <scope>NUCLEOTIDE SEQUENCE [LARGE SCALE GENOMIC DNA]</scope>
    <source>
        <strain evidence="4">CGMCC 1.12859</strain>
    </source>
</reference>
<feature type="signal peptide" evidence="1">
    <location>
        <begin position="1"/>
        <end position="29"/>
    </location>
</feature>
<accession>A0ABW2FSS0</accession>
<dbReference type="InterPro" id="IPR023346">
    <property type="entry name" value="Lysozyme-like_dom_sf"/>
</dbReference>